<dbReference type="SUPFAM" id="SSF48403">
    <property type="entry name" value="Ankyrin repeat"/>
    <property type="match status" value="3"/>
</dbReference>
<reference evidence="6" key="1">
    <citation type="submission" date="2016-02" db="EMBL/GenBank/DDBJ databases">
        <title>Draft genome sequence of Microdochium bolleyi, a fungal endophyte of beachgrass.</title>
        <authorList>
            <consortium name="DOE Joint Genome Institute"/>
            <person name="David A.S."/>
            <person name="May G."/>
            <person name="Haridas S."/>
            <person name="Lim J."/>
            <person name="Wang M."/>
            <person name="Labutti K."/>
            <person name="Lipzen A."/>
            <person name="Barry K."/>
            <person name="Grigoriev I.V."/>
        </authorList>
    </citation>
    <scope>NUCLEOTIDE SEQUENCE [LARGE SCALE GENOMIC DNA]</scope>
    <source>
        <strain evidence="6">J235TASD1</strain>
    </source>
</reference>
<dbReference type="AlphaFoldDB" id="A0A136JE10"/>
<evidence type="ECO:0000256" key="4">
    <source>
        <dbReference type="SAM" id="MobiDB-lite"/>
    </source>
</evidence>
<dbReference type="PROSITE" id="PS50088">
    <property type="entry name" value="ANK_REPEAT"/>
    <property type="match status" value="3"/>
</dbReference>
<dbReference type="InterPro" id="IPR036770">
    <property type="entry name" value="Ankyrin_rpt-contain_sf"/>
</dbReference>
<dbReference type="CDD" id="cd09917">
    <property type="entry name" value="F-box_SF"/>
    <property type="match status" value="1"/>
</dbReference>
<evidence type="ECO:0000256" key="2">
    <source>
        <dbReference type="ARBA" id="ARBA00023043"/>
    </source>
</evidence>
<organism evidence="5 6">
    <name type="scientific">Microdochium bolleyi</name>
    <dbReference type="NCBI Taxonomy" id="196109"/>
    <lineage>
        <taxon>Eukaryota</taxon>
        <taxon>Fungi</taxon>
        <taxon>Dikarya</taxon>
        <taxon>Ascomycota</taxon>
        <taxon>Pezizomycotina</taxon>
        <taxon>Sordariomycetes</taxon>
        <taxon>Xylariomycetidae</taxon>
        <taxon>Xylariales</taxon>
        <taxon>Microdochiaceae</taxon>
        <taxon>Microdochium</taxon>
    </lineage>
</organism>
<dbReference type="Pfam" id="PF00023">
    <property type="entry name" value="Ank"/>
    <property type="match status" value="1"/>
</dbReference>
<feature type="compositionally biased region" description="Acidic residues" evidence="4">
    <location>
        <begin position="915"/>
        <end position="924"/>
    </location>
</feature>
<name>A0A136JE10_9PEZI</name>
<dbReference type="SMART" id="SM00248">
    <property type="entry name" value="ANK"/>
    <property type="match status" value="12"/>
</dbReference>
<feature type="region of interest" description="Disordered" evidence="4">
    <location>
        <begin position="904"/>
        <end position="928"/>
    </location>
</feature>
<dbReference type="EMBL" id="KQ964246">
    <property type="protein sequence ID" value="KXJ95389.1"/>
    <property type="molecule type" value="Genomic_DNA"/>
</dbReference>
<dbReference type="OrthoDB" id="341259at2759"/>
<feature type="repeat" description="ANK" evidence="3">
    <location>
        <begin position="417"/>
        <end position="449"/>
    </location>
</feature>
<feature type="repeat" description="ANK" evidence="3">
    <location>
        <begin position="50"/>
        <end position="82"/>
    </location>
</feature>
<keyword evidence="6" id="KW-1185">Reference proteome</keyword>
<dbReference type="Proteomes" id="UP000070501">
    <property type="component" value="Unassembled WGS sequence"/>
</dbReference>
<evidence type="ECO:0000256" key="1">
    <source>
        <dbReference type="ARBA" id="ARBA00022737"/>
    </source>
</evidence>
<dbReference type="PANTHER" id="PTHR24126:SF14">
    <property type="entry name" value="ANK_REP_REGION DOMAIN-CONTAINING PROTEIN"/>
    <property type="match status" value="1"/>
</dbReference>
<keyword evidence="1" id="KW-0677">Repeat</keyword>
<evidence type="ECO:0000313" key="5">
    <source>
        <dbReference type="EMBL" id="KXJ95389.1"/>
    </source>
</evidence>
<keyword evidence="2 3" id="KW-0040">ANK repeat</keyword>
<proteinExistence type="predicted"/>
<sequence length="983" mass="108427">MANLSRLSAELVILITEQLDADSLVSFSHTDRRLYAIASSVYFRQEAKSETSTLLFWAARHGRIGVVQKLIDHGAVVNRRDTSGTRPPKVKHRPGPFDYHGTWSSALQAQHVPESDDEDFAELDYLDDLSESEFLEEEWEHIARAQQPSWAALHLAAAYGHDDIVELLLKNGAEIDAEASGLCRCGQPSKGSRDNYLFPYQNPTWTALHTAICQGHDATAQRLVNMGASLVTVRDPRGAETSAQEISSRLWEEPDPDGDYNLGHLEHDPKPLSAPGRPWYTALHYTAAYGSLAMVEFIHKAGPEYLDMPDAAGQTPLAYAFRLCRLDDIVSYLFQQVVKLIELGASVDRVAPESAQSALHLCCSDNPKAIGQMSEAWPWWPRPKAVEASGHETEPYRRQAVEALLKAGAKVDILDARAQTPLSYAAGSLSLSVVQLLLERGASPSSVALDEDGRPQSWVRPDDDFDSSSSPLMAIARSFLNCVEDPLRAIPVFDCILQAGADVNYQNKYGNTVLHILCRDLAKEHNRRRKPRLLKHVEALLGSGSVDYSLRNDEGKLAIQYVFVEELIDIAQLFPIDAAGQHLTSTDLICIRDGIIGSGPSGGELDDNIKALALLHRVNPRFVFEKPETLFTAIIRGNGDLAVHLIDHGGDCSYVSTAGESLLHIACRKRLYPVINRLLQAGLPADKPCKTGDTPLSIYIDSVLAMALGGPVDWDRHPSIVALIKHGADPHRVVCKPPLERPKFFYSWFRRPLDRIISRGDHAFAREILELCPPPLTSEDSYGLRYSYLHCACSFSYKIPDPDFVGFLLSLGLDVNERDYYGRTVLAELVTSIKPTRPWISAFQRTSATTSQLLSSGGASKVGFGGLILAGGYHSPLFQPDVFLECVRLVERHGAEWTMQSVVLPPSAPQPQPLSDEEVDDPTPAEELARHLSHAGDDAVSMQGLEYIRSRLSSTAWTPEGMARGDSPFVRGVAKRSLELRQP</sequence>
<dbReference type="STRING" id="196109.A0A136JE10"/>
<dbReference type="PANTHER" id="PTHR24126">
    <property type="entry name" value="ANKYRIN REPEAT, PH AND SEC7 DOMAIN CONTAINING PROTEIN SECG-RELATED"/>
    <property type="match status" value="1"/>
</dbReference>
<dbReference type="PROSITE" id="PS50297">
    <property type="entry name" value="ANK_REP_REGION"/>
    <property type="match status" value="3"/>
</dbReference>
<gene>
    <name evidence="5" type="ORF">Micbo1qcDRAFT_217137</name>
</gene>
<evidence type="ECO:0000313" key="6">
    <source>
        <dbReference type="Proteomes" id="UP000070501"/>
    </source>
</evidence>
<dbReference type="InParanoid" id="A0A136JE10"/>
<dbReference type="Gene3D" id="1.25.40.20">
    <property type="entry name" value="Ankyrin repeat-containing domain"/>
    <property type="match status" value="6"/>
</dbReference>
<dbReference type="Pfam" id="PF12796">
    <property type="entry name" value="Ank_2"/>
    <property type="match status" value="1"/>
</dbReference>
<dbReference type="InterPro" id="IPR002110">
    <property type="entry name" value="Ankyrin_rpt"/>
</dbReference>
<feature type="repeat" description="ANK" evidence="3">
    <location>
        <begin position="148"/>
        <end position="180"/>
    </location>
</feature>
<accession>A0A136JE10</accession>
<evidence type="ECO:0000256" key="3">
    <source>
        <dbReference type="PROSITE-ProRule" id="PRU00023"/>
    </source>
</evidence>
<protein>
    <submittedName>
        <fullName evidence="5">Ankyrin repeat-containing domain protein</fullName>
    </submittedName>
</protein>